<sequence length="394" mass="46482">MERLKDVYSIDKFGKNVPEWTEEVKYEFVDYIMGEKIKGSEEWIKNFQNIMNIAKEKLGLKDFILSKEMRSFLEDPRRHLVKKLFLYFHDLIRGRITPEEFSTKGRQAINSSFGSNLRGIYQSWGLLSIMILLSDKGFRIAYPEHKVINLDRTGMQKAGSIPPNAIMEDVIGRSFSFFVEAPRPIGWEDGGDLEKVWKLYSTLRPDMLIYKGFYTDIVDLSGNIPIKRPNYIVEFKELDDWWKRWRYLKGYKPFTVNEWRARWINGLYEGLADVLGKKPEDLPKFEKEEGKKIREYKIIELYMGVYNPDQGVLISRKSVGNEVKEELKNVMVIDDVEFNYNKLEELTNSMIKGIGINLNIKDLAYKYAMENLDDFRKWLREKIGIEISKEMLNF</sequence>
<accession>A0A2U9IDC1</accession>
<dbReference type="RefSeq" id="WP_110269873.1">
    <property type="nucleotide sequence ID" value="NZ_CP029289.2"/>
</dbReference>
<keyword evidence="2" id="KW-1185">Reference proteome</keyword>
<dbReference type="Proteomes" id="UP000248044">
    <property type="component" value="Chromosome"/>
</dbReference>
<dbReference type="EMBL" id="CP029289">
    <property type="protein sequence ID" value="AWR93989.1"/>
    <property type="molecule type" value="Genomic_DNA"/>
</dbReference>
<reference evidence="1 2" key="1">
    <citation type="submission" date="2018-05" db="EMBL/GenBank/DDBJ databases">
        <title>Complete Genome Sequences of Extremely Thermoacidophilic, Metal-Mobilizing Type-Strain Members of the Archaeal Family Sulfolobaceae: Acidianus brierleyi DSM-1651T, Acidianus sulfidivorans DSM-18786T, Metallosphaera hakonensis DSM-7519T, and Metallosphaera prunae DSM-10039T.</title>
        <authorList>
            <person name="Counts J.A."/>
            <person name="Kelly R.M."/>
        </authorList>
    </citation>
    <scope>NUCLEOTIDE SEQUENCE [LARGE SCALE GENOMIC DNA]</scope>
    <source>
        <strain evidence="1 2">DSM 1651</strain>
    </source>
</reference>
<dbReference type="GeneID" id="36831389"/>
<organism evidence="1 2">
    <name type="scientific">Acidianus brierleyi</name>
    <dbReference type="NCBI Taxonomy" id="41673"/>
    <lineage>
        <taxon>Archaea</taxon>
        <taxon>Thermoproteota</taxon>
        <taxon>Thermoprotei</taxon>
        <taxon>Sulfolobales</taxon>
        <taxon>Sulfolobaceae</taxon>
        <taxon>Acidianus</taxon>
    </lineage>
</organism>
<evidence type="ECO:0000313" key="2">
    <source>
        <dbReference type="Proteomes" id="UP000248044"/>
    </source>
</evidence>
<dbReference type="OrthoDB" id="17476at2157"/>
<proteinExistence type="predicted"/>
<dbReference type="AlphaFoldDB" id="A0A2U9IDC1"/>
<dbReference type="KEGG" id="abri:DFR85_04495"/>
<protein>
    <submittedName>
        <fullName evidence="1">Uncharacterized protein</fullName>
    </submittedName>
</protein>
<gene>
    <name evidence="1" type="ORF">DFR85_04495</name>
</gene>
<name>A0A2U9IDC1_9CREN</name>
<evidence type="ECO:0000313" key="1">
    <source>
        <dbReference type="EMBL" id="AWR93989.1"/>
    </source>
</evidence>